<reference evidence="1 2" key="1">
    <citation type="submission" date="2014-04" db="EMBL/GenBank/DDBJ databases">
        <authorList>
            <consortium name="DOE Joint Genome Institute"/>
            <person name="Kuo A."/>
            <person name="Kohler A."/>
            <person name="Costa M.D."/>
            <person name="Nagy L.G."/>
            <person name="Floudas D."/>
            <person name="Copeland A."/>
            <person name="Barry K.W."/>
            <person name="Cichocki N."/>
            <person name="Veneault-Fourrey C."/>
            <person name="LaButti K."/>
            <person name="Lindquist E.A."/>
            <person name="Lipzen A."/>
            <person name="Lundell T."/>
            <person name="Morin E."/>
            <person name="Murat C."/>
            <person name="Sun H."/>
            <person name="Tunlid A."/>
            <person name="Henrissat B."/>
            <person name="Grigoriev I.V."/>
            <person name="Hibbett D.S."/>
            <person name="Martin F."/>
            <person name="Nordberg H.P."/>
            <person name="Cantor M.N."/>
            <person name="Hua S.X."/>
        </authorList>
    </citation>
    <scope>NUCLEOTIDE SEQUENCE [LARGE SCALE GENOMIC DNA]</scope>
    <source>
        <strain evidence="1 2">441</strain>
    </source>
</reference>
<evidence type="ECO:0000313" key="1">
    <source>
        <dbReference type="EMBL" id="KIK23416.1"/>
    </source>
</evidence>
<dbReference type="Proteomes" id="UP000054018">
    <property type="component" value="Unassembled WGS sequence"/>
</dbReference>
<organism evidence="1 2">
    <name type="scientific">Pisolithus microcarpus 441</name>
    <dbReference type="NCBI Taxonomy" id="765257"/>
    <lineage>
        <taxon>Eukaryota</taxon>
        <taxon>Fungi</taxon>
        <taxon>Dikarya</taxon>
        <taxon>Basidiomycota</taxon>
        <taxon>Agaricomycotina</taxon>
        <taxon>Agaricomycetes</taxon>
        <taxon>Agaricomycetidae</taxon>
        <taxon>Boletales</taxon>
        <taxon>Sclerodermatineae</taxon>
        <taxon>Pisolithaceae</taxon>
        <taxon>Pisolithus</taxon>
    </lineage>
</organism>
<proteinExistence type="predicted"/>
<dbReference type="HOGENOM" id="CLU_1723110_0_0_1"/>
<keyword evidence="2" id="KW-1185">Reference proteome</keyword>
<reference evidence="2" key="2">
    <citation type="submission" date="2015-01" db="EMBL/GenBank/DDBJ databases">
        <title>Evolutionary Origins and Diversification of the Mycorrhizal Mutualists.</title>
        <authorList>
            <consortium name="DOE Joint Genome Institute"/>
            <consortium name="Mycorrhizal Genomics Consortium"/>
            <person name="Kohler A."/>
            <person name="Kuo A."/>
            <person name="Nagy L.G."/>
            <person name="Floudas D."/>
            <person name="Copeland A."/>
            <person name="Barry K.W."/>
            <person name="Cichocki N."/>
            <person name="Veneault-Fourrey C."/>
            <person name="LaButti K."/>
            <person name="Lindquist E.A."/>
            <person name="Lipzen A."/>
            <person name="Lundell T."/>
            <person name="Morin E."/>
            <person name="Murat C."/>
            <person name="Riley R."/>
            <person name="Ohm R."/>
            <person name="Sun H."/>
            <person name="Tunlid A."/>
            <person name="Henrissat B."/>
            <person name="Grigoriev I.V."/>
            <person name="Hibbett D.S."/>
            <person name="Martin F."/>
        </authorList>
    </citation>
    <scope>NUCLEOTIDE SEQUENCE [LARGE SCALE GENOMIC DNA]</scope>
    <source>
        <strain evidence="2">441</strain>
    </source>
</reference>
<evidence type="ECO:0000313" key="2">
    <source>
        <dbReference type="Proteomes" id="UP000054018"/>
    </source>
</evidence>
<sequence>MVRCLRARRHRACRQPYRTYCLYHRSGRRNYHIRLQPGGHSPQQSLLPRLLHWICFELLVTPGYLTCKQHTFILEGRSMPSGLGTSTLWGACVSKILFAVADTSHHSSKPPSRRRVTLDRFGLDARRLTFISRDAYSKFSTRSSSHSFPSIS</sequence>
<accession>A0A0C9Z313</accession>
<dbReference type="AlphaFoldDB" id="A0A0C9Z313"/>
<dbReference type="EMBL" id="KN833726">
    <property type="protein sequence ID" value="KIK23416.1"/>
    <property type="molecule type" value="Genomic_DNA"/>
</dbReference>
<gene>
    <name evidence="1" type="ORF">PISMIDRAFT_679394</name>
</gene>
<protein>
    <submittedName>
        <fullName evidence="1">Uncharacterized protein</fullName>
    </submittedName>
</protein>
<name>A0A0C9Z313_9AGAM</name>